<keyword evidence="2" id="KW-1003">Cell membrane</keyword>
<evidence type="ECO:0000256" key="5">
    <source>
        <dbReference type="ARBA" id="ARBA00023136"/>
    </source>
</evidence>
<sequence length="300" mass="34576">MLPSLLKWIVPWEFSWVFLLTFVAVAALYVRGCRRVRVSVGRRLAFWVGMAIVYLSLHTYFDYYAEHEFFMHRIQQVLLHHLAPLLIIASYPGMVLRAGLPLSWRIRVLRPLLRSWPWRVVSAVFLNPALATILFVAFIIVWLIPSMQTLAMLDWRIYRFMNWSMMLSGLTYWWLVLDHRPRPPGRMTPGLRVLSPGITMTPQILAGAIVTFSKTDLYPIFEICGRAFTFNVLTGQLVGGVIMWVPAAIIESIGGLLAMRQWLRLSRSGRIKSKRWEMQQQMQQRAARLTASGRDEASGA</sequence>
<dbReference type="EMBL" id="JADIKD010000007">
    <property type="protein sequence ID" value="MFK2916385.1"/>
    <property type="molecule type" value="Genomic_DNA"/>
</dbReference>
<organism evidence="7 8">
    <name type="scientific">Dyella koreensis</name>
    <dbReference type="NCBI Taxonomy" id="311235"/>
    <lineage>
        <taxon>Bacteria</taxon>
        <taxon>Pseudomonadati</taxon>
        <taxon>Pseudomonadota</taxon>
        <taxon>Gammaproteobacteria</taxon>
        <taxon>Lysobacterales</taxon>
        <taxon>Rhodanobacteraceae</taxon>
        <taxon>Dyella</taxon>
    </lineage>
</organism>
<dbReference type="RefSeq" id="WP_379986343.1">
    <property type="nucleotide sequence ID" value="NZ_JADIKD010000007.1"/>
</dbReference>
<feature type="transmembrane region" description="Helical" evidence="6">
    <location>
        <begin position="157"/>
        <end position="177"/>
    </location>
</feature>
<feature type="transmembrane region" description="Helical" evidence="6">
    <location>
        <begin position="189"/>
        <end position="212"/>
    </location>
</feature>
<feature type="transmembrane region" description="Helical" evidence="6">
    <location>
        <begin position="241"/>
        <end position="263"/>
    </location>
</feature>
<reference evidence="7 8" key="1">
    <citation type="submission" date="2020-10" db="EMBL/GenBank/DDBJ databases">
        <title>Phylogeny of dyella-like bacteria.</title>
        <authorList>
            <person name="Fu J."/>
        </authorList>
    </citation>
    <scope>NUCLEOTIDE SEQUENCE [LARGE SCALE GENOMIC DNA]</scope>
    <source>
        <strain evidence="7 8">BB4</strain>
    </source>
</reference>
<dbReference type="InterPro" id="IPR019108">
    <property type="entry name" value="Caa3_assmbl_CtaG-rel"/>
</dbReference>
<evidence type="ECO:0000313" key="7">
    <source>
        <dbReference type="EMBL" id="MFK2916385.1"/>
    </source>
</evidence>
<evidence type="ECO:0000256" key="3">
    <source>
        <dbReference type="ARBA" id="ARBA00022692"/>
    </source>
</evidence>
<comment type="subcellular location">
    <subcellularLocation>
        <location evidence="1">Cell membrane</location>
        <topology evidence="1">Multi-pass membrane protein</topology>
    </subcellularLocation>
</comment>
<evidence type="ECO:0000313" key="8">
    <source>
        <dbReference type="Proteomes" id="UP001620408"/>
    </source>
</evidence>
<feature type="transmembrane region" description="Helical" evidence="6">
    <location>
        <begin position="44"/>
        <end position="61"/>
    </location>
</feature>
<keyword evidence="5 6" id="KW-0472">Membrane</keyword>
<evidence type="ECO:0000256" key="6">
    <source>
        <dbReference type="SAM" id="Phobius"/>
    </source>
</evidence>
<keyword evidence="3 6" id="KW-0812">Transmembrane</keyword>
<keyword evidence="4 6" id="KW-1133">Transmembrane helix</keyword>
<dbReference type="Pfam" id="PF09678">
    <property type="entry name" value="Caa3_CtaG"/>
    <property type="match status" value="1"/>
</dbReference>
<proteinExistence type="predicted"/>
<keyword evidence="8" id="KW-1185">Reference proteome</keyword>
<protein>
    <submittedName>
        <fullName evidence="7">Cytochrome c oxidase assembly protein</fullName>
    </submittedName>
</protein>
<feature type="transmembrane region" description="Helical" evidence="6">
    <location>
        <begin position="120"/>
        <end position="145"/>
    </location>
</feature>
<evidence type="ECO:0000256" key="2">
    <source>
        <dbReference type="ARBA" id="ARBA00022475"/>
    </source>
</evidence>
<name>A0ABW8K1E6_9GAMM</name>
<evidence type="ECO:0000256" key="4">
    <source>
        <dbReference type="ARBA" id="ARBA00022989"/>
    </source>
</evidence>
<evidence type="ECO:0000256" key="1">
    <source>
        <dbReference type="ARBA" id="ARBA00004651"/>
    </source>
</evidence>
<comment type="caution">
    <text evidence="7">The sequence shown here is derived from an EMBL/GenBank/DDBJ whole genome shotgun (WGS) entry which is preliminary data.</text>
</comment>
<accession>A0ABW8K1E6</accession>
<feature type="transmembrane region" description="Helical" evidence="6">
    <location>
        <begin position="14"/>
        <end position="32"/>
    </location>
</feature>
<dbReference type="Proteomes" id="UP001620408">
    <property type="component" value="Unassembled WGS sequence"/>
</dbReference>
<feature type="transmembrane region" description="Helical" evidence="6">
    <location>
        <begin position="81"/>
        <end position="100"/>
    </location>
</feature>
<gene>
    <name evidence="7" type="ORF">ISS97_03835</name>
</gene>